<keyword evidence="1" id="KW-0812">Transmembrane</keyword>
<dbReference type="EMBL" id="CADCTJ010001200">
    <property type="protein sequence ID" value="CAA9288379.1"/>
    <property type="molecule type" value="Genomic_DNA"/>
</dbReference>
<sequence length="49" mass="5669">MAGGEQTGLKILLPVAGVYLLLPVEQYFVIKRKLELRTHYLPYFSARKF</sequence>
<accession>A0A6J4JVD5</accession>
<dbReference type="AlphaFoldDB" id="A0A6J4JVD5"/>
<reference evidence="2" key="1">
    <citation type="submission" date="2020-02" db="EMBL/GenBank/DDBJ databases">
        <authorList>
            <person name="Meier V. D."/>
        </authorList>
    </citation>
    <scope>NUCLEOTIDE SEQUENCE</scope>
    <source>
        <strain evidence="2">AVDCRST_MAG95</strain>
    </source>
</reference>
<keyword evidence="1" id="KW-1133">Transmembrane helix</keyword>
<name>A0A6J4JVD5_9BACT</name>
<evidence type="ECO:0000256" key="1">
    <source>
        <dbReference type="SAM" id="Phobius"/>
    </source>
</evidence>
<protein>
    <submittedName>
        <fullName evidence="2">Uncharacterized protein</fullName>
    </submittedName>
</protein>
<keyword evidence="1" id="KW-0472">Membrane</keyword>
<proteinExistence type="predicted"/>
<feature type="transmembrane region" description="Helical" evidence="1">
    <location>
        <begin position="12"/>
        <end position="30"/>
    </location>
</feature>
<evidence type="ECO:0000313" key="2">
    <source>
        <dbReference type="EMBL" id="CAA9288379.1"/>
    </source>
</evidence>
<gene>
    <name evidence="2" type="ORF">AVDCRST_MAG95-3825</name>
</gene>
<organism evidence="2">
    <name type="scientific">uncultured Adhaeribacter sp</name>
    <dbReference type="NCBI Taxonomy" id="448109"/>
    <lineage>
        <taxon>Bacteria</taxon>
        <taxon>Pseudomonadati</taxon>
        <taxon>Bacteroidota</taxon>
        <taxon>Cytophagia</taxon>
        <taxon>Cytophagales</taxon>
        <taxon>Hymenobacteraceae</taxon>
        <taxon>Adhaeribacter</taxon>
        <taxon>environmental samples</taxon>
    </lineage>
</organism>